<sequence length="398" mass="43585">MTKAKLEAEKIGPFRVAPRIRDGAHTGAWIIDVPPHLSPNGKRARHTLATKAEALADAKRMLRELQLDGALSGRGFARSMSGVTLSEVSKRWLEEQVDRVATGKKRQSSLDADGFKLKAILGKFPETDVSSIGTKEMADYQKHRVEVGCVAATINAETSLFLQVLRWAQEKGLVEKLPKVERIPVPVKRVDVPTPEEMSLIMDALGEQRALLVRFLAETGVRKTEAYTLEWSDLDTANQLVSIRRKDGFTPKTRHSDRDIPISASLCEALSAAKRAVRAKAMKAGETPPALVFPGRFGGKLVNIRRALASAVKKAGVKRNGQPLKLSPHVLRKAMATWLHVRGVPDALLQPRLGHAPGSRVTKSVYVKVTTEDMRASVIDLEAERRARMGAAEAAKTA</sequence>
<evidence type="ECO:0000256" key="5">
    <source>
        <dbReference type="PROSITE-ProRule" id="PRU01248"/>
    </source>
</evidence>
<dbReference type="InterPro" id="IPR010998">
    <property type="entry name" value="Integrase_recombinase_N"/>
</dbReference>
<dbReference type="Gene3D" id="1.10.443.10">
    <property type="entry name" value="Intergrase catalytic core"/>
    <property type="match status" value="1"/>
</dbReference>
<dbReference type="GO" id="GO:0015074">
    <property type="term" value="P:DNA integration"/>
    <property type="evidence" value="ECO:0007669"/>
    <property type="project" value="UniProtKB-KW"/>
</dbReference>
<dbReference type="AlphaFoldDB" id="A0A844AI91"/>
<dbReference type="GO" id="GO:0003677">
    <property type="term" value="F:DNA binding"/>
    <property type="evidence" value="ECO:0007669"/>
    <property type="project" value="UniProtKB-UniRule"/>
</dbReference>
<dbReference type="Proteomes" id="UP000466694">
    <property type="component" value="Unassembled WGS sequence"/>
</dbReference>
<evidence type="ECO:0000259" key="7">
    <source>
        <dbReference type="PROSITE" id="PS51900"/>
    </source>
</evidence>
<evidence type="ECO:0000256" key="1">
    <source>
        <dbReference type="ARBA" id="ARBA00008857"/>
    </source>
</evidence>
<evidence type="ECO:0000256" key="4">
    <source>
        <dbReference type="ARBA" id="ARBA00023172"/>
    </source>
</evidence>
<dbReference type="SUPFAM" id="SSF56349">
    <property type="entry name" value="DNA breaking-rejoining enzymes"/>
    <property type="match status" value="1"/>
</dbReference>
<evidence type="ECO:0000256" key="2">
    <source>
        <dbReference type="ARBA" id="ARBA00022908"/>
    </source>
</evidence>
<evidence type="ECO:0000256" key="3">
    <source>
        <dbReference type="ARBA" id="ARBA00023125"/>
    </source>
</evidence>
<dbReference type="Gene3D" id="1.10.150.130">
    <property type="match status" value="1"/>
</dbReference>
<dbReference type="PANTHER" id="PTHR30349">
    <property type="entry name" value="PHAGE INTEGRASE-RELATED"/>
    <property type="match status" value="1"/>
</dbReference>
<feature type="domain" description="Tyr recombinase" evidence="6">
    <location>
        <begin position="188"/>
        <end position="379"/>
    </location>
</feature>
<keyword evidence="2" id="KW-0229">DNA integration</keyword>
<organism evidence="8 9">
    <name type="scientific">Rhizobium fredii</name>
    <name type="common">Sinorhizobium fredii</name>
    <dbReference type="NCBI Taxonomy" id="380"/>
    <lineage>
        <taxon>Bacteria</taxon>
        <taxon>Pseudomonadati</taxon>
        <taxon>Pseudomonadota</taxon>
        <taxon>Alphaproteobacteria</taxon>
        <taxon>Hyphomicrobiales</taxon>
        <taxon>Rhizobiaceae</taxon>
        <taxon>Sinorhizobium/Ensifer group</taxon>
        <taxon>Sinorhizobium</taxon>
    </lineage>
</organism>
<protein>
    <submittedName>
        <fullName evidence="8">Tyrosine-type recombinase/integrase</fullName>
    </submittedName>
</protein>
<dbReference type="GO" id="GO:0006310">
    <property type="term" value="P:DNA recombination"/>
    <property type="evidence" value="ECO:0007669"/>
    <property type="project" value="UniProtKB-KW"/>
</dbReference>
<comment type="caution">
    <text evidence="8">The sequence shown here is derived from an EMBL/GenBank/DDBJ whole genome shotgun (WGS) entry which is preliminary data.</text>
</comment>
<gene>
    <name evidence="8" type="ORF">GHK48_28925</name>
</gene>
<keyword evidence="4" id="KW-0233">DNA recombination</keyword>
<accession>A0A844AI91</accession>
<evidence type="ECO:0000313" key="8">
    <source>
        <dbReference type="EMBL" id="MQX12141.1"/>
    </source>
</evidence>
<dbReference type="PROSITE" id="PS51898">
    <property type="entry name" value="TYR_RECOMBINASE"/>
    <property type="match status" value="1"/>
</dbReference>
<dbReference type="EMBL" id="WISZ01000216">
    <property type="protein sequence ID" value="MQX12141.1"/>
    <property type="molecule type" value="Genomic_DNA"/>
</dbReference>
<proteinExistence type="inferred from homology"/>
<dbReference type="CDD" id="cd01189">
    <property type="entry name" value="INT_ICEBs1_C_like"/>
    <property type="match status" value="1"/>
</dbReference>
<dbReference type="InterPro" id="IPR044068">
    <property type="entry name" value="CB"/>
</dbReference>
<dbReference type="InterPro" id="IPR013762">
    <property type="entry name" value="Integrase-like_cat_sf"/>
</dbReference>
<keyword evidence="3 5" id="KW-0238">DNA-binding</keyword>
<dbReference type="InterPro" id="IPR050090">
    <property type="entry name" value="Tyrosine_recombinase_XerCD"/>
</dbReference>
<dbReference type="PANTHER" id="PTHR30349:SF64">
    <property type="entry name" value="PROPHAGE INTEGRASE INTD-RELATED"/>
    <property type="match status" value="1"/>
</dbReference>
<evidence type="ECO:0000313" key="9">
    <source>
        <dbReference type="Proteomes" id="UP000466694"/>
    </source>
</evidence>
<dbReference type="InterPro" id="IPR011010">
    <property type="entry name" value="DNA_brk_join_enz"/>
</dbReference>
<comment type="similarity">
    <text evidence="1">Belongs to the 'phage' integrase family.</text>
</comment>
<reference evidence="8 9" key="1">
    <citation type="journal article" date="2013" name="Genome Biol.">
        <title>Comparative genomics of the core and accessory genomes of 48 Sinorhizobium strains comprising five genospecies.</title>
        <authorList>
            <person name="Sugawara M."/>
            <person name="Epstein B."/>
            <person name="Badgley B.D."/>
            <person name="Unno T."/>
            <person name="Xu L."/>
            <person name="Reese J."/>
            <person name="Gyaneshwar P."/>
            <person name="Denny R."/>
            <person name="Mudge J."/>
            <person name="Bharti A.K."/>
            <person name="Farmer A.D."/>
            <person name="May G.D."/>
            <person name="Woodward J.E."/>
            <person name="Medigue C."/>
            <person name="Vallenet D."/>
            <person name="Lajus A."/>
            <person name="Rouy Z."/>
            <person name="Martinez-Vaz B."/>
            <person name="Tiffin P."/>
            <person name="Young N.D."/>
            <person name="Sadowsky M.J."/>
        </authorList>
    </citation>
    <scope>NUCLEOTIDE SEQUENCE [LARGE SCALE GENOMIC DNA]</scope>
    <source>
        <strain evidence="8 9">USDA205</strain>
    </source>
</reference>
<dbReference type="RefSeq" id="WP_037393505.1">
    <property type="nucleotide sequence ID" value="NZ_BJNI01000095.1"/>
</dbReference>
<dbReference type="PROSITE" id="PS51900">
    <property type="entry name" value="CB"/>
    <property type="match status" value="1"/>
</dbReference>
<evidence type="ECO:0000259" key="6">
    <source>
        <dbReference type="PROSITE" id="PS51898"/>
    </source>
</evidence>
<dbReference type="Pfam" id="PF00589">
    <property type="entry name" value="Phage_integrase"/>
    <property type="match status" value="1"/>
</dbReference>
<name>A0A844AI91_RHIFR</name>
<feature type="domain" description="Core-binding (CB)" evidence="7">
    <location>
        <begin position="83"/>
        <end position="169"/>
    </location>
</feature>
<dbReference type="InterPro" id="IPR002104">
    <property type="entry name" value="Integrase_catalytic"/>
</dbReference>